<dbReference type="InterPro" id="IPR010753">
    <property type="entry name" value="DUF1330"/>
</dbReference>
<dbReference type="SUPFAM" id="SSF54909">
    <property type="entry name" value="Dimeric alpha+beta barrel"/>
    <property type="match status" value="1"/>
</dbReference>
<evidence type="ECO:0000313" key="3">
    <source>
        <dbReference type="Proteomes" id="UP001597145"/>
    </source>
</evidence>
<dbReference type="PANTHER" id="PTHR41521">
    <property type="match status" value="1"/>
</dbReference>
<dbReference type="PANTHER" id="PTHR41521:SF4">
    <property type="entry name" value="BLR0684 PROTEIN"/>
    <property type="match status" value="1"/>
</dbReference>
<dbReference type="InterPro" id="IPR011008">
    <property type="entry name" value="Dimeric_a/b-barrel"/>
</dbReference>
<proteinExistence type="predicted"/>
<name>A0ABW4FFA9_9PSEU</name>
<sequence>MTTYAVAHMQSVTFGPAIVEYLQRIDATLEPFGGRFVVHGAAPQVLEGEFPGHLIVIAFPSREQAEGWYDSSAYREILPLRLDNSVGPAVLVDGVGPEHRATDLLV</sequence>
<accession>A0ABW4FFA9</accession>
<gene>
    <name evidence="2" type="ORF">ACFSCY_07575</name>
</gene>
<dbReference type="EMBL" id="JBHUCP010000004">
    <property type="protein sequence ID" value="MFD1529299.1"/>
    <property type="molecule type" value="Genomic_DNA"/>
</dbReference>
<comment type="caution">
    <text evidence="2">The sequence shown here is derived from an EMBL/GenBank/DDBJ whole genome shotgun (WGS) entry which is preliminary data.</text>
</comment>
<protein>
    <submittedName>
        <fullName evidence="2">DUF1330 domain-containing protein</fullName>
    </submittedName>
</protein>
<reference evidence="3" key="1">
    <citation type="journal article" date="2019" name="Int. J. Syst. Evol. Microbiol.">
        <title>The Global Catalogue of Microorganisms (GCM) 10K type strain sequencing project: providing services to taxonomists for standard genome sequencing and annotation.</title>
        <authorList>
            <consortium name="The Broad Institute Genomics Platform"/>
            <consortium name="The Broad Institute Genome Sequencing Center for Infectious Disease"/>
            <person name="Wu L."/>
            <person name="Ma J."/>
        </authorList>
    </citation>
    <scope>NUCLEOTIDE SEQUENCE [LARGE SCALE GENOMIC DNA]</scope>
    <source>
        <strain evidence="3">JCM 12165</strain>
    </source>
</reference>
<evidence type="ECO:0000259" key="1">
    <source>
        <dbReference type="Pfam" id="PF07045"/>
    </source>
</evidence>
<dbReference type="Proteomes" id="UP001597145">
    <property type="component" value="Unassembled WGS sequence"/>
</dbReference>
<evidence type="ECO:0000313" key="2">
    <source>
        <dbReference type="EMBL" id="MFD1529299.1"/>
    </source>
</evidence>
<keyword evidence="3" id="KW-1185">Reference proteome</keyword>
<organism evidence="2 3">
    <name type="scientific">Pseudonocardia aurantiaca</name>
    <dbReference type="NCBI Taxonomy" id="75290"/>
    <lineage>
        <taxon>Bacteria</taxon>
        <taxon>Bacillati</taxon>
        <taxon>Actinomycetota</taxon>
        <taxon>Actinomycetes</taxon>
        <taxon>Pseudonocardiales</taxon>
        <taxon>Pseudonocardiaceae</taxon>
        <taxon>Pseudonocardia</taxon>
    </lineage>
</organism>
<dbReference type="RefSeq" id="WP_343975545.1">
    <property type="nucleotide sequence ID" value="NZ_BAAAJG010000008.1"/>
</dbReference>
<dbReference type="Gene3D" id="3.30.70.100">
    <property type="match status" value="1"/>
</dbReference>
<dbReference type="Pfam" id="PF07045">
    <property type="entry name" value="DUF1330"/>
    <property type="match status" value="1"/>
</dbReference>
<feature type="domain" description="DUF1330" evidence="1">
    <location>
        <begin position="3"/>
        <end position="95"/>
    </location>
</feature>